<evidence type="ECO:0008006" key="3">
    <source>
        <dbReference type="Google" id="ProtNLM"/>
    </source>
</evidence>
<feature type="transmembrane region" description="Helical" evidence="1">
    <location>
        <begin position="192"/>
        <end position="214"/>
    </location>
</feature>
<keyword evidence="1" id="KW-1133">Transmembrane helix</keyword>
<name>F8P5I3_SERL9</name>
<keyword evidence="1" id="KW-0812">Transmembrane</keyword>
<accession>F8P5I3</accession>
<evidence type="ECO:0000313" key="2">
    <source>
        <dbReference type="EMBL" id="EGO21870.1"/>
    </source>
</evidence>
<gene>
    <name evidence="2" type="ORF">SERLADRAFT_474863</name>
</gene>
<sequence>MAETIAGESGIHSVAGAVIFAILYVPLFFFFIKQAIGRPTYVYIVTSLFCALRIAAFIIRAMLADVPKDGNDLSLFITFEVIYNVGFFGLLYSAYTLVLDRALLSDAPLPDGPISRITRRRPLFRIVLMAAVAVGITGAIEAAQINSPSAMSTGSTLRKVAVYLFLILSILVAFQTVLLIRAESSYGSYKTVNAGFGSTHGMYILAVISLLLVAREAFFTATSNDLTKQDNEDLWYPLSALTELIAVVLFAAPGLVPSRAELPT</sequence>
<feature type="transmembrane region" description="Helical" evidence="1">
    <location>
        <begin position="234"/>
        <end position="256"/>
    </location>
</feature>
<proteinExistence type="predicted"/>
<feature type="transmembrane region" description="Helical" evidence="1">
    <location>
        <begin position="75"/>
        <end position="95"/>
    </location>
</feature>
<protein>
    <recommendedName>
        <fullName evidence="3">THH1/TOM1/TOM3 domain-containing protein</fullName>
    </recommendedName>
</protein>
<dbReference type="OrthoDB" id="5389493at2759"/>
<dbReference type="Proteomes" id="UP000008064">
    <property type="component" value="Unassembled WGS sequence"/>
</dbReference>
<organism>
    <name type="scientific">Serpula lacrymans var. lacrymans (strain S7.9)</name>
    <name type="common">Dry rot fungus</name>
    <dbReference type="NCBI Taxonomy" id="578457"/>
    <lineage>
        <taxon>Eukaryota</taxon>
        <taxon>Fungi</taxon>
        <taxon>Dikarya</taxon>
        <taxon>Basidiomycota</taxon>
        <taxon>Agaricomycotina</taxon>
        <taxon>Agaricomycetes</taxon>
        <taxon>Agaricomycetidae</taxon>
        <taxon>Boletales</taxon>
        <taxon>Coniophorineae</taxon>
        <taxon>Serpulaceae</taxon>
        <taxon>Serpula</taxon>
    </lineage>
</organism>
<dbReference type="GeneID" id="18820545"/>
<feature type="transmembrane region" description="Helical" evidence="1">
    <location>
        <begin position="160"/>
        <end position="180"/>
    </location>
</feature>
<dbReference type="HOGENOM" id="CLU_092145_0_0_1"/>
<feature type="transmembrane region" description="Helical" evidence="1">
    <location>
        <begin position="123"/>
        <end position="140"/>
    </location>
</feature>
<feature type="transmembrane region" description="Helical" evidence="1">
    <location>
        <begin position="12"/>
        <end position="32"/>
    </location>
</feature>
<reference evidence="2" key="1">
    <citation type="submission" date="2011-04" db="EMBL/GenBank/DDBJ databases">
        <title>Evolution of plant cell wall degrading machinery underlies the functional diversity of forest fungi.</title>
        <authorList>
            <consortium name="US DOE Joint Genome Institute (JGI-PGF)"/>
            <person name="Eastwood D.C."/>
            <person name="Floudas D."/>
            <person name="Binder M."/>
            <person name="Majcherczyk A."/>
            <person name="Schneider P."/>
            <person name="Aerts A."/>
            <person name="Asiegbu F.O."/>
            <person name="Baker S.E."/>
            <person name="Barry K."/>
            <person name="Bendiksby M."/>
            <person name="Blumentritt M."/>
            <person name="Coutinho P.M."/>
            <person name="Cullen D."/>
            <person name="Cullen D."/>
            <person name="Gathman A."/>
            <person name="Goodell B."/>
            <person name="Henrissat B."/>
            <person name="Ihrmark K."/>
            <person name="Kauserud H."/>
            <person name="Kohler A."/>
            <person name="LaButti K."/>
            <person name="Lapidus A."/>
            <person name="Lavin J.L."/>
            <person name="Lee Y.-H."/>
            <person name="Lindquist E."/>
            <person name="Lilly W."/>
            <person name="Lucas S."/>
            <person name="Morin E."/>
            <person name="Murat C."/>
            <person name="Oguiza J.A."/>
            <person name="Park J."/>
            <person name="Pisabarro A.G."/>
            <person name="Riley R."/>
            <person name="Rosling A."/>
            <person name="Salamov A."/>
            <person name="Schmidt O."/>
            <person name="Schmutz J."/>
            <person name="Skrede I."/>
            <person name="Stenlid J."/>
            <person name="Wiebenga A."/>
            <person name="Xie X."/>
            <person name="Kues U."/>
            <person name="Hibbett D.S."/>
            <person name="Hoffmeister D."/>
            <person name="Hogberg N."/>
            <person name="Martin F."/>
            <person name="Grigoriev I.V."/>
            <person name="Watkinson S.C."/>
        </authorList>
    </citation>
    <scope>NUCLEOTIDE SEQUENCE</scope>
    <source>
        <strain evidence="2">S7.9</strain>
    </source>
</reference>
<dbReference type="RefSeq" id="XP_007321656.1">
    <property type="nucleotide sequence ID" value="XM_007321594.1"/>
</dbReference>
<dbReference type="EMBL" id="GL945438">
    <property type="protein sequence ID" value="EGO21870.1"/>
    <property type="molecule type" value="Genomic_DNA"/>
</dbReference>
<evidence type="ECO:0000256" key="1">
    <source>
        <dbReference type="SAM" id="Phobius"/>
    </source>
</evidence>
<dbReference type="AlphaFoldDB" id="F8P5I3"/>
<dbReference type="KEGG" id="sla:SERLADRAFT_474863"/>
<keyword evidence="1" id="KW-0472">Membrane</keyword>
<feature type="transmembrane region" description="Helical" evidence="1">
    <location>
        <begin position="41"/>
        <end position="63"/>
    </location>
</feature>